<dbReference type="InterPro" id="IPR056403">
    <property type="entry name" value="RNase_II_barrel"/>
</dbReference>
<evidence type="ECO:0000313" key="2">
    <source>
        <dbReference type="EMBL" id="RQH27512.1"/>
    </source>
</evidence>
<name>A0A3N6PJW7_9CYAN</name>
<dbReference type="Pfam" id="PF23161">
    <property type="entry name" value="HTH_RNase_II"/>
    <property type="match status" value="1"/>
</dbReference>
<dbReference type="InterPro" id="IPR056404">
    <property type="entry name" value="HTH_RNase_II"/>
</dbReference>
<dbReference type="SUPFAM" id="SSF50249">
    <property type="entry name" value="Nucleic acid-binding proteins"/>
    <property type="match status" value="1"/>
</dbReference>
<protein>
    <submittedName>
        <fullName evidence="2">RNB domain-containing ribonuclease</fullName>
    </submittedName>
</protein>
<gene>
    <name evidence="2" type="ORF">D5R40_27305</name>
</gene>
<sequence length="672" mass="76622">MEKGKLIEFRLHGERRLAIAERPDGKKNWVVVEANGQSHSIPPKQISYEVAGESYKSSEIPKFLQEVETYIDPSSIELAWELLVEEAETVNPEEMALLLFSEQTPAQCYAAYILLSDDKLYFKQKGDRYEPRPIAQVGEIKHQQEVQKQKQQELENFLLRVRNRLAGEEVEWQPSDYNRLDVIEKLATYGEEASNRTQAMDTLAVLELPETPEAAFKLLMDLGIWSEHENLFLRRSQIPKHFSTKVLEVAQSCLQSPQPDPDTNRLDLTHLKVYTIDDESTKEIDDGLSIEFLEDNQQKIWVHIADPTRLLTPGDELDLDARRRTTTLYLPTGIIPMFPSELATGPMSLIQGQICSALSFGVILDESGGVVDYSIHASLIKPTYRLTYDDVDEMLQLQIKLEPEIHVLNQWAKQRFQWRQSQGSISIYMPESVIKVEGEEVKVEVLDDSPSRQLVAEMMIMAGEVGAKYGQKHDIPLPYRSQPQPELPPEAELILLPAGPVRSCAMRRCMPKSEMGIIPARHASLALETYVQVTSPIRRYSDLLAHFQIKAHLRGEELPFSRDQMQEIVMSLVPAVKEASSVERCTNRYWGLEYLRRNSDEVWQALIIRWLKEEINLGLVLLEELGLELAMRFGRSVNVGDRLEVKVAHADPRKDEVIFQEVITTVAEAAAN</sequence>
<dbReference type="InterPro" id="IPR050180">
    <property type="entry name" value="RNR_Ribonuclease"/>
</dbReference>
<accession>A0A3N6PJW7</accession>
<dbReference type="InterPro" id="IPR036388">
    <property type="entry name" value="WH-like_DNA-bd_sf"/>
</dbReference>
<feature type="domain" description="RNB" evidence="1">
    <location>
        <begin position="265"/>
        <end position="555"/>
    </location>
</feature>
<dbReference type="GO" id="GO:0000175">
    <property type="term" value="F:3'-5'-RNA exonuclease activity"/>
    <property type="evidence" value="ECO:0007669"/>
    <property type="project" value="TreeGrafter"/>
</dbReference>
<dbReference type="InterPro" id="IPR001900">
    <property type="entry name" value="RNase_II/R"/>
</dbReference>
<reference evidence="2 3" key="1">
    <citation type="journal article" date="2018" name="ACS Chem. Biol.">
        <title>Ketoreductase domain dysfunction expands chemodiversity: malyngamide biosynthesis in the cyanobacterium Okeania hirsuta.</title>
        <authorList>
            <person name="Moss N.A."/>
            <person name="Leao T."/>
            <person name="Rankin M."/>
            <person name="McCullough T.M."/>
            <person name="Qu P."/>
            <person name="Korobeynikov A."/>
            <person name="Smith J.L."/>
            <person name="Gerwick L."/>
            <person name="Gerwick W.H."/>
        </authorList>
    </citation>
    <scope>NUCLEOTIDE SEQUENCE [LARGE SCALE GENOMIC DNA]</scope>
    <source>
        <strain evidence="2 3">PAB10Feb10-1</strain>
    </source>
</reference>
<dbReference type="Pfam" id="PF25255">
    <property type="entry name" value="WHD_RNase_II"/>
    <property type="match status" value="1"/>
</dbReference>
<dbReference type="AlphaFoldDB" id="A0A3N6PJW7"/>
<comment type="caution">
    <text evidence="2">The sequence shown here is derived from an EMBL/GenBank/DDBJ whole genome shotgun (WGS) entry which is preliminary data.</text>
</comment>
<dbReference type="Proteomes" id="UP000269154">
    <property type="component" value="Unassembled WGS sequence"/>
</dbReference>
<dbReference type="GO" id="GO:0006402">
    <property type="term" value="P:mRNA catabolic process"/>
    <property type="evidence" value="ECO:0007669"/>
    <property type="project" value="TreeGrafter"/>
</dbReference>
<dbReference type="Pfam" id="PF23163">
    <property type="entry name" value="CSD_RNase_II"/>
    <property type="match status" value="1"/>
</dbReference>
<dbReference type="Pfam" id="PF00773">
    <property type="entry name" value="RNB"/>
    <property type="match status" value="1"/>
</dbReference>
<keyword evidence="3" id="KW-1185">Reference proteome</keyword>
<dbReference type="PANTHER" id="PTHR23355">
    <property type="entry name" value="RIBONUCLEASE"/>
    <property type="match status" value="1"/>
</dbReference>
<dbReference type="InterPro" id="IPR012340">
    <property type="entry name" value="NA-bd_OB-fold"/>
</dbReference>
<dbReference type="Gene3D" id="1.10.10.10">
    <property type="entry name" value="Winged helix-like DNA-binding domain superfamily/Winged helix DNA-binding domain"/>
    <property type="match status" value="1"/>
</dbReference>
<evidence type="ECO:0000313" key="3">
    <source>
        <dbReference type="Proteomes" id="UP000269154"/>
    </source>
</evidence>
<dbReference type="InterPro" id="IPR057324">
    <property type="entry name" value="WH_RNase_II"/>
</dbReference>
<dbReference type="GO" id="GO:0000932">
    <property type="term" value="C:P-body"/>
    <property type="evidence" value="ECO:0007669"/>
    <property type="project" value="TreeGrafter"/>
</dbReference>
<dbReference type="PANTHER" id="PTHR23355:SF42">
    <property type="entry name" value="RIBONUCLEASE II, CHLOROPLASTIC_MITOCHONDRIAL"/>
    <property type="match status" value="1"/>
</dbReference>
<dbReference type="GO" id="GO:0003723">
    <property type="term" value="F:RNA binding"/>
    <property type="evidence" value="ECO:0007669"/>
    <property type="project" value="InterPro"/>
</dbReference>
<dbReference type="SMART" id="SM00955">
    <property type="entry name" value="RNB"/>
    <property type="match status" value="1"/>
</dbReference>
<dbReference type="RefSeq" id="WP_124147574.1">
    <property type="nucleotide sequence ID" value="NZ_CAWOKI010000294.1"/>
</dbReference>
<organism evidence="2 3">
    <name type="scientific">Okeania hirsuta</name>
    <dbReference type="NCBI Taxonomy" id="1458930"/>
    <lineage>
        <taxon>Bacteria</taxon>
        <taxon>Bacillati</taxon>
        <taxon>Cyanobacteriota</taxon>
        <taxon>Cyanophyceae</taxon>
        <taxon>Oscillatoriophycideae</taxon>
        <taxon>Oscillatoriales</taxon>
        <taxon>Microcoleaceae</taxon>
        <taxon>Okeania</taxon>
    </lineage>
</organism>
<evidence type="ECO:0000259" key="1">
    <source>
        <dbReference type="SMART" id="SM00955"/>
    </source>
</evidence>
<proteinExistence type="predicted"/>
<dbReference type="OrthoDB" id="9764149at2"/>
<dbReference type="EMBL" id="RCBY01000247">
    <property type="protein sequence ID" value="RQH27512.1"/>
    <property type="molecule type" value="Genomic_DNA"/>
</dbReference>